<reference evidence="2 4" key="2">
    <citation type="submission" date="2018-10" db="EMBL/GenBank/DDBJ databases">
        <title>Bradyrhizobium sp. nov., effective nodules isolated from peanut in China.</title>
        <authorList>
            <person name="Li Y."/>
        </authorList>
    </citation>
    <scope>NUCLEOTIDE SEQUENCE [LARGE SCALE GENOMIC DNA]</scope>
    <source>
        <strain evidence="2 4">CCBAU 53426</strain>
    </source>
</reference>
<gene>
    <name evidence="2" type="ORF">EAS56_10440</name>
    <name evidence="1" type="ORF">XH91_21890</name>
</gene>
<dbReference type="KEGG" id="bgz:XH91_21890"/>
<evidence type="ECO:0000313" key="1">
    <source>
        <dbReference type="EMBL" id="QAU47737.1"/>
    </source>
</evidence>
<dbReference type="Proteomes" id="UP000288972">
    <property type="component" value="Chromosome"/>
</dbReference>
<evidence type="ECO:0000313" key="4">
    <source>
        <dbReference type="Proteomes" id="UP000290401"/>
    </source>
</evidence>
<reference evidence="1 3" key="1">
    <citation type="submission" date="2018-06" db="EMBL/GenBank/DDBJ databases">
        <title>Comparative genomics of rhizobia nodulating Arachis hypogaea in China.</title>
        <authorList>
            <person name="Li Y."/>
        </authorList>
    </citation>
    <scope>NUCLEOTIDE SEQUENCE [LARGE SCALE GENOMIC DNA]</scope>
    <source>
        <strain evidence="1 3">CCBAU 51670</strain>
    </source>
</reference>
<dbReference type="EMBL" id="RDQZ01000006">
    <property type="protein sequence ID" value="RXH14954.1"/>
    <property type="molecule type" value="Genomic_DNA"/>
</dbReference>
<protein>
    <submittedName>
        <fullName evidence="1">Uncharacterized protein</fullName>
    </submittedName>
</protein>
<dbReference type="Proteomes" id="UP000290401">
    <property type="component" value="Unassembled WGS sequence"/>
</dbReference>
<accession>A0AAE5X2K0</accession>
<evidence type="ECO:0000313" key="3">
    <source>
        <dbReference type="Proteomes" id="UP000288972"/>
    </source>
</evidence>
<proteinExistence type="predicted"/>
<organism evidence="1 3">
    <name type="scientific">Bradyrhizobium guangzhouense</name>
    <dbReference type="NCBI Taxonomy" id="1325095"/>
    <lineage>
        <taxon>Bacteria</taxon>
        <taxon>Pseudomonadati</taxon>
        <taxon>Pseudomonadota</taxon>
        <taxon>Alphaproteobacteria</taxon>
        <taxon>Hyphomicrobiales</taxon>
        <taxon>Nitrobacteraceae</taxon>
        <taxon>Bradyrhizobium</taxon>
    </lineage>
</organism>
<keyword evidence="4" id="KW-1185">Reference proteome</keyword>
<evidence type="ECO:0000313" key="2">
    <source>
        <dbReference type="EMBL" id="RXH14954.1"/>
    </source>
</evidence>
<dbReference type="EMBL" id="CP030053">
    <property type="protein sequence ID" value="QAU47737.1"/>
    <property type="molecule type" value="Genomic_DNA"/>
</dbReference>
<dbReference type="AlphaFoldDB" id="A0AAE5X2K0"/>
<name>A0AAE5X2K0_9BRAD</name>
<sequence>MGLTIIAIETMRQRHFNFRRCLDVERQSGSLVQTDPCLSVGSFQEESLARDSAAGLWVCQDIELQLIECALDVAQQQDYRKIRVEHESVLAG</sequence>